<gene>
    <name evidence="2" type="ORF">L3X38_030607</name>
</gene>
<evidence type="ECO:0000313" key="3">
    <source>
        <dbReference type="Proteomes" id="UP001054821"/>
    </source>
</evidence>
<feature type="region of interest" description="Disordered" evidence="1">
    <location>
        <begin position="13"/>
        <end position="44"/>
    </location>
</feature>
<feature type="compositionally biased region" description="Basic residues" evidence="1">
    <location>
        <begin position="81"/>
        <end position="90"/>
    </location>
</feature>
<evidence type="ECO:0000313" key="2">
    <source>
        <dbReference type="EMBL" id="KAI5321536.1"/>
    </source>
</evidence>
<accession>A0AAD4VBT1</accession>
<feature type="compositionally biased region" description="Basic and acidic residues" evidence="1">
    <location>
        <begin position="13"/>
        <end position="22"/>
    </location>
</feature>
<keyword evidence="3" id="KW-1185">Reference proteome</keyword>
<dbReference type="AlphaFoldDB" id="A0AAD4VBT1"/>
<feature type="region of interest" description="Disordered" evidence="1">
    <location>
        <begin position="79"/>
        <end position="102"/>
    </location>
</feature>
<organism evidence="2 3">
    <name type="scientific">Prunus dulcis</name>
    <name type="common">Almond</name>
    <name type="synonym">Amygdalus dulcis</name>
    <dbReference type="NCBI Taxonomy" id="3755"/>
    <lineage>
        <taxon>Eukaryota</taxon>
        <taxon>Viridiplantae</taxon>
        <taxon>Streptophyta</taxon>
        <taxon>Embryophyta</taxon>
        <taxon>Tracheophyta</taxon>
        <taxon>Spermatophyta</taxon>
        <taxon>Magnoliopsida</taxon>
        <taxon>eudicotyledons</taxon>
        <taxon>Gunneridae</taxon>
        <taxon>Pentapetalae</taxon>
        <taxon>rosids</taxon>
        <taxon>fabids</taxon>
        <taxon>Rosales</taxon>
        <taxon>Rosaceae</taxon>
        <taxon>Amygdaloideae</taxon>
        <taxon>Amygdaleae</taxon>
        <taxon>Prunus</taxon>
    </lineage>
</organism>
<feature type="compositionally biased region" description="Basic residues" evidence="1">
    <location>
        <begin position="30"/>
        <end position="39"/>
    </location>
</feature>
<reference evidence="2 3" key="1">
    <citation type="journal article" date="2022" name="G3 (Bethesda)">
        <title>Whole-genome sequence and methylome profiling of the almond [Prunus dulcis (Mill.) D.A. Webb] cultivar 'Nonpareil'.</title>
        <authorList>
            <person name="D'Amico-Willman K.M."/>
            <person name="Ouma W.Z."/>
            <person name="Meulia T."/>
            <person name="Sideli G.M."/>
            <person name="Gradziel T.M."/>
            <person name="Fresnedo-Ramirez J."/>
        </authorList>
    </citation>
    <scope>NUCLEOTIDE SEQUENCE [LARGE SCALE GENOMIC DNA]</scope>
    <source>
        <strain evidence="2">Clone GOH B32 T37-40</strain>
    </source>
</reference>
<proteinExistence type="predicted"/>
<sequence length="119" mass="13702">MYELGIWGGFLDSHRPGRERNSSKMLTGNRGRHRERKHVPTPNQLVAIPTNIRSSRIITEMERTRNKKEMKFPFCSLIQKPRAKTPHHNPARAFHAGGSSDARTFPPREFSFSLFGTPF</sequence>
<evidence type="ECO:0000256" key="1">
    <source>
        <dbReference type="SAM" id="MobiDB-lite"/>
    </source>
</evidence>
<protein>
    <submittedName>
        <fullName evidence="2">Uncharacterized protein</fullName>
    </submittedName>
</protein>
<name>A0AAD4VBT1_PRUDU</name>
<dbReference type="Proteomes" id="UP001054821">
    <property type="component" value="Chromosome 6"/>
</dbReference>
<dbReference type="EMBL" id="JAJFAZ020000006">
    <property type="protein sequence ID" value="KAI5321536.1"/>
    <property type="molecule type" value="Genomic_DNA"/>
</dbReference>
<comment type="caution">
    <text evidence="2">The sequence shown here is derived from an EMBL/GenBank/DDBJ whole genome shotgun (WGS) entry which is preliminary data.</text>
</comment>